<reference evidence="1" key="1">
    <citation type="submission" date="2014-05" db="EMBL/GenBank/DDBJ databases">
        <authorList>
            <person name="Chronopoulou M."/>
        </authorList>
    </citation>
    <scope>NUCLEOTIDE SEQUENCE</scope>
    <source>
        <tissue evidence="1">Whole organism</tissue>
    </source>
</reference>
<proteinExistence type="predicted"/>
<feature type="non-terminal residue" evidence="1">
    <location>
        <position position="1"/>
    </location>
</feature>
<evidence type="ECO:0000313" key="1">
    <source>
        <dbReference type="EMBL" id="CDW49563.1"/>
    </source>
</evidence>
<organism evidence="1">
    <name type="scientific">Lepeophtheirus salmonis</name>
    <name type="common">Salmon louse</name>
    <name type="synonym">Caligus salmonis</name>
    <dbReference type="NCBI Taxonomy" id="72036"/>
    <lineage>
        <taxon>Eukaryota</taxon>
        <taxon>Metazoa</taxon>
        <taxon>Ecdysozoa</taxon>
        <taxon>Arthropoda</taxon>
        <taxon>Crustacea</taxon>
        <taxon>Multicrustacea</taxon>
        <taxon>Hexanauplia</taxon>
        <taxon>Copepoda</taxon>
        <taxon>Siphonostomatoida</taxon>
        <taxon>Caligidae</taxon>
        <taxon>Lepeophtheirus</taxon>
    </lineage>
</organism>
<dbReference type="EMBL" id="HACA01032202">
    <property type="protein sequence ID" value="CDW49563.1"/>
    <property type="molecule type" value="Transcribed_RNA"/>
</dbReference>
<dbReference type="AlphaFoldDB" id="A0A0K2VGI9"/>
<protein>
    <submittedName>
        <fullName evidence="1">Uncharacterized protein</fullName>
    </submittedName>
</protein>
<accession>A0A0K2VGI9</accession>
<name>A0A0K2VGI9_LEPSM</name>
<sequence>PSIVLTRLTHFSSLLSSFSYDIYHLNVSKCSFTR</sequence>